<keyword evidence="1" id="KW-0472">Membrane</keyword>
<dbReference type="RefSeq" id="WP_015533892.1">
    <property type="nucleotide sequence ID" value="NZ_BLYL01000003.1"/>
</dbReference>
<accession>A0AAI9NXZ7</accession>
<name>A0AAI9NXZ7_9FIRM</name>
<reference evidence="2" key="1">
    <citation type="submission" date="2020-06" db="EMBL/GenBank/DDBJ databases">
        <title>Characterization of fructooligosaccharide metabolism and fructooligosaccharide-degrading enzymes in human commensal butyrate producers.</title>
        <authorList>
            <person name="Tanno H."/>
            <person name="Fujii T."/>
            <person name="Hirano K."/>
            <person name="Maeno S."/>
            <person name="Tonozuka T."/>
            <person name="Sakamoto M."/>
            <person name="Ohkuma M."/>
            <person name="Tochio T."/>
            <person name="Endo A."/>
        </authorList>
    </citation>
    <scope>NUCLEOTIDE SEQUENCE</scope>
    <source>
        <strain evidence="2">JCM 31265</strain>
    </source>
</reference>
<dbReference type="AlphaFoldDB" id="A0AAI9NXZ7"/>
<evidence type="ECO:0000313" key="3">
    <source>
        <dbReference type="Proteomes" id="UP000660047"/>
    </source>
</evidence>
<gene>
    <name evidence="2" type="ORF">COEU31_07700</name>
</gene>
<sequence length="117" mass="13868">MAKRIRRYITYIDELLKRNDVDFAREAERHLTQVGFFMHERLIHLIVLVLFAVLTVATCITFVVTDNISLLILALAFMVLLVPYIMHYHLLENSVQYMYEQYDRMLEKAGIDAFVNR</sequence>
<protein>
    <recommendedName>
        <fullName evidence="4">Transmembrane protein</fullName>
    </recommendedName>
</protein>
<proteinExistence type="predicted"/>
<comment type="caution">
    <text evidence="2">The sequence shown here is derived from an EMBL/GenBank/DDBJ whole genome shotgun (WGS) entry which is preliminary data.</text>
</comment>
<feature type="transmembrane region" description="Helical" evidence="1">
    <location>
        <begin position="70"/>
        <end position="91"/>
    </location>
</feature>
<dbReference type="Proteomes" id="UP000660047">
    <property type="component" value="Unassembled WGS sequence"/>
</dbReference>
<keyword evidence="1" id="KW-1133">Transmembrane helix</keyword>
<evidence type="ECO:0000256" key="1">
    <source>
        <dbReference type="SAM" id="Phobius"/>
    </source>
</evidence>
<dbReference type="EMBL" id="BLYL01000003">
    <property type="protein sequence ID" value="GFO93724.1"/>
    <property type="molecule type" value="Genomic_DNA"/>
</dbReference>
<organism evidence="2 3">
    <name type="scientific">Coprococcus eutactus</name>
    <dbReference type="NCBI Taxonomy" id="33043"/>
    <lineage>
        <taxon>Bacteria</taxon>
        <taxon>Bacillati</taxon>
        <taxon>Bacillota</taxon>
        <taxon>Clostridia</taxon>
        <taxon>Lachnospirales</taxon>
        <taxon>Lachnospiraceae</taxon>
        <taxon>Coprococcus</taxon>
    </lineage>
</organism>
<feature type="transmembrane region" description="Helical" evidence="1">
    <location>
        <begin position="42"/>
        <end position="64"/>
    </location>
</feature>
<evidence type="ECO:0000313" key="2">
    <source>
        <dbReference type="EMBL" id="GFO93724.1"/>
    </source>
</evidence>
<keyword evidence="1" id="KW-0812">Transmembrane</keyword>
<evidence type="ECO:0008006" key="4">
    <source>
        <dbReference type="Google" id="ProtNLM"/>
    </source>
</evidence>